<evidence type="ECO:0000313" key="9">
    <source>
        <dbReference type="EMBL" id="TCK47534.1"/>
    </source>
</evidence>
<dbReference type="EC" id="3.5.1.19" evidence="6"/>
<keyword evidence="2" id="KW-0662">Pyridine nucleotide biosynthesis</keyword>
<keyword evidence="3" id="KW-0479">Metal-binding</keyword>
<dbReference type="GO" id="GO:0046872">
    <property type="term" value="F:metal ion binding"/>
    <property type="evidence" value="ECO:0007669"/>
    <property type="project" value="UniProtKB-KW"/>
</dbReference>
<dbReference type="InterPro" id="IPR036380">
    <property type="entry name" value="Isochorismatase-like_sf"/>
</dbReference>
<dbReference type="Gene3D" id="3.40.50.850">
    <property type="entry name" value="Isochorismatase-like"/>
    <property type="match status" value="1"/>
</dbReference>
<dbReference type="SUPFAM" id="SSF52499">
    <property type="entry name" value="Isochorismatase-like hydrolases"/>
    <property type="match status" value="1"/>
</dbReference>
<dbReference type="PANTHER" id="PTHR11080">
    <property type="entry name" value="PYRAZINAMIDASE/NICOTINAMIDASE"/>
    <property type="match status" value="1"/>
</dbReference>
<gene>
    <name evidence="9" type="ORF">EV690_2565</name>
</gene>
<dbReference type="GO" id="GO:0008936">
    <property type="term" value="F:nicotinamidase activity"/>
    <property type="evidence" value="ECO:0007669"/>
    <property type="project" value="UniProtKB-EC"/>
</dbReference>
<evidence type="ECO:0000256" key="5">
    <source>
        <dbReference type="ARBA" id="ARBA00037900"/>
    </source>
</evidence>
<evidence type="ECO:0000256" key="6">
    <source>
        <dbReference type="ARBA" id="ARBA00039017"/>
    </source>
</evidence>
<dbReference type="AlphaFoldDB" id="A0A4R1JAL0"/>
<dbReference type="PANTHER" id="PTHR11080:SF2">
    <property type="entry name" value="LD05707P"/>
    <property type="match status" value="1"/>
</dbReference>
<sequence length="203" mass="22339">MATQPATITVKASDALLIIDLQNDFLPGGALGIPSSYQVIEPINRYTQYFERSQATIILSRDWHPEEHCSFIQQNGPWPPHCIQNTQGAQISADFAWPTQAWLVSKATSVEKDAYSAFDGTELSVQMKHCGIKRLFICGLATDYCVLQSTLDALANGFECYLLTDGIDAVNVNEHDGQQAIEKMCAHGATPIQWQTLAPLAHS</sequence>
<dbReference type="GO" id="GO:0019363">
    <property type="term" value="P:pyridine nucleotide biosynthetic process"/>
    <property type="evidence" value="ECO:0007669"/>
    <property type="project" value="UniProtKB-KW"/>
</dbReference>
<feature type="domain" description="Isochorismatase-like" evidence="8">
    <location>
        <begin position="15"/>
        <end position="195"/>
    </location>
</feature>
<organism evidence="9 10">
    <name type="scientific">Celerinatantimonas diazotrophica</name>
    <dbReference type="NCBI Taxonomy" id="412034"/>
    <lineage>
        <taxon>Bacteria</taxon>
        <taxon>Pseudomonadati</taxon>
        <taxon>Pseudomonadota</taxon>
        <taxon>Gammaproteobacteria</taxon>
        <taxon>Celerinatantimonadaceae</taxon>
        <taxon>Celerinatantimonas</taxon>
    </lineage>
</organism>
<evidence type="ECO:0000256" key="7">
    <source>
        <dbReference type="ARBA" id="ARBA00043224"/>
    </source>
</evidence>
<evidence type="ECO:0000256" key="4">
    <source>
        <dbReference type="ARBA" id="ARBA00022801"/>
    </source>
</evidence>
<dbReference type="RefSeq" id="WP_131913344.1">
    <property type="nucleotide sequence ID" value="NZ_OU594967.1"/>
</dbReference>
<accession>A0A4R1JAL0</accession>
<comment type="caution">
    <text evidence="9">The sequence shown here is derived from an EMBL/GenBank/DDBJ whole genome shotgun (WGS) entry which is preliminary data.</text>
</comment>
<dbReference type="EMBL" id="SMGD01000014">
    <property type="protein sequence ID" value="TCK47534.1"/>
    <property type="molecule type" value="Genomic_DNA"/>
</dbReference>
<dbReference type="InterPro" id="IPR000868">
    <property type="entry name" value="Isochorismatase-like_dom"/>
</dbReference>
<evidence type="ECO:0000256" key="2">
    <source>
        <dbReference type="ARBA" id="ARBA00022642"/>
    </source>
</evidence>
<name>A0A4R1JAL0_9GAMM</name>
<evidence type="ECO:0000256" key="1">
    <source>
        <dbReference type="ARBA" id="ARBA00006336"/>
    </source>
</evidence>
<evidence type="ECO:0000256" key="3">
    <source>
        <dbReference type="ARBA" id="ARBA00022723"/>
    </source>
</evidence>
<dbReference type="Pfam" id="PF00857">
    <property type="entry name" value="Isochorismatase"/>
    <property type="match status" value="1"/>
</dbReference>
<reference evidence="9 10" key="1">
    <citation type="submission" date="2019-03" db="EMBL/GenBank/DDBJ databases">
        <title>Genomic Encyclopedia of Type Strains, Phase IV (KMG-IV): sequencing the most valuable type-strain genomes for metagenomic binning, comparative biology and taxonomic classification.</title>
        <authorList>
            <person name="Goeker M."/>
        </authorList>
    </citation>
    <scope>NUCLEOTIDE SEQUENCE [LARGE SCALE GENOMIC DNA]</scope>
    <source>
        <strain evidence="9 10">DSM 18577</strain>
    </source>
</reference>
<dbReference type="OrthoDB" id="9791276at2"/>
<evidence type="ECO:0000313" key="10">
    <source>
        <dbReference type="Proteomes" id="UP000295565"/>
    </source>
</evidence>
<dbReference type="InterPro" id="IPR052347">
    <property type="entry name" value="Isochorismatase_Nicotinamidase"/>
</dbReference>
<evidence type="ECO:0000259" key="8">
    <source>
        <dbReference type="Pfam" id="PF00857"/>
    </source>
</evidence>
<keyword evidence="4" id="KW-0378">Hydrolase</keyword>
<proteinExistence type="inferred from homology"/>
<dbReference type="Proteomes" id="UP000295565">
    <property type="component" value="Unassembled WGS sequence"/>
</dbReference>
<comment type="pathway">
    <text evidence="5">Cofactor biosynthesis; nicotinate biosynthesis; nicotinate from nicotinamide: step 1/1.</text>
</comment>
<comment type="similarity">
    <text evidence="1">Belongs to the isochorismatase family.</text>
</comment>
<keyword evidence="10" id="KW-1185">Reference proteome</keyword>
<protein>
    <recommendedName>
        <fullName evidence="6">nicotinamidase</fullName>
        <ecNumber evidence="6">3.5.1.19</ecNumber>
    </recommendedName>
    <alternativeName>
        <fullName evidence="7">Nicotinamide deamidase</fullName>
    </alternativeName>
</protein>